<reference evidence="1" key="1">
    <citation type="submission" date="2018-06" db="EMBL/GenBank/DDBJ databases">
        <authorList>
            <consortium name="Pathogen Informatics"/>
            <person name="Doyle S."/>
        </authorList>
    </citation>
    <scope>NUCLEOTIDE SEQUENCE</scope>
    <source>
        <strain evidence="1">NCTC13307</strain>
    </source>
</reference>
<dbReference type="EMBL" id="UFWD01000001">
    <property type="protein sequence ID" value="SUY25791.1"/>
    <property type="molecule type" value="Genomic_DNA"/>
</dbReference>
<accession>A0A381ID41</accession>
<proteinExistence type="predicted"/>
<protein>
    <submittedName>
        <fullName evidence="1">PP-loop domain-containing protein</fullName>
    </submittedName>
</protein>
<name>A0A381ID41_CLODI</name>
<sequence length="61" mass="7018">MVAAKKTGNKRYEIKDLIKSLESNFKNVEKSIFKAAENVNLDSVLGWQKDGEKHSFLENFE</sequence>
<evidence type="ECO:0000313" key="1">
    <source>
        <dbReference type="EMBL" id="SUY25791.1"/>
    </source>
</evidence>
<dbReference type="AlphaFoldDB" id="A0A381ID41"/>
<gene>
    <name evidence="1" type="ORF">NCTC13307_03155</name>
</gene>
<organism evidence="1">
    <name type="scientific">Clostridioides difficile</name>
    <name type="common">Peptoclostridium difficile</name>
    <dbReference type="NCBI Taxonomy" id="1496"/>
    <lineage>
        <taxon>Bacteria</taxon>
        <taxon>Bacillati</taxon>
        <taxon>Bacillota</taxon>
        <taxon>Clostridia</taxon>
        <taxon>Peptostreptococcales</taxon>
        <taxon>Peptostreptococcaceae</taxon>
        <taxon>Clostridioides</taxon>
    </lineage>
</organism>